<comment type="subunit">
    <text evidence="9">Type II secretion is composed of four main components: the outer membrane complex, the inner membrane complex, the cytoplasmic secretion ATPase and the periplasm-spanning pseudopilus.</text>
</comment>
<evidence type="ECO:0000256" key="6">
    <source>
        <dbReference type="ARBA" id="ARBA00022692"/>
    </source>
</evidence>
<proteinExistence type="inferred from homology"/>
<dbReference type="PANTHER" id="PTHR38779:SF2">
    <property type="entry name" value="TYPE II SECRETION SYSTEM PROTEIN I-RELATED"/>
    <property type="match status" value="1"/>
</dbReference>
<evidence type="ECO:0000313" key="11">
    <source>
        <dbReference type="EMBL" id="BCD85463.1"/>
    </source>
</evidence>
<dbReference type="AlphaFoldDB" id="A0AAU7Y241"/>
<keyword evidence="13" id="KW-1185">Reference proteome</keyword>
<reference evidence="12" key="2">
    <citation type="submission" date="2023-08" db="EMBL/GenBank/DDBJ databases">
        <title>Increased levels of nutrients transform a symbiont into a lethal pathobiont.</title>
        <authorList>
            <person name="Lachnit T."/>
            <person name="Ulrich L."/>
            <person name="Willmer F.M."/>
            <person name="Hasenbein T."/>
            <person name="Steiner L.X."/>
            <person name="Wolters M."/>
            <person name="Herbst E.M."/>
            <person name="Deines P."/>
        </authorList>
    </citation>
    <scope>NUCLEOTIDE SEQUENCE</scope>
    <source>
        <strain evidence="12">T3</strain>
    </source>
</reference>
<evidence type="ECO:0000256" key="5">
    <source>
        <dbReference type="ARBA" id="ARBA00022519"/>
    </source>
</evidence>
<feature type="domain" description="Type II secretion system protein GspI C-terminal" evidence="10">
    <location>
        <begin position="40"/>
        <end position="125"/>
    </location>
</feature>
<comment type="similarity">
    <text evidence="2 9">Belongs to the GSP I family.</text>
</comment>
<dbReference type="PANTHER" id="PTHR38779">
    <property type="entry name" value="TYPE II SECRETION SYSTEM PROTEIN I-RELATED"/>
    <property type="match status" value="1"/>
</dbReference>
<keyword evidence="5 9" id="KW-0997">Cell inner membrane</keyword>
<dbReference type="Pfam" id="PF07963">
    <property type="entry name" value="N_methyl"/>
    <property type="match status" value="1"/>
</dbReference>
<dbReference type="InterPro" id="IPR010052">
    <property type="entry name" value="T2SS_protein-GspI"/>
</dbReference>
<evidence type="ECO:0000256" key="3">
    <source>
        <dbReference type="ARBA" id="ARBA00022475"/>
    </source>
</evidence>
<reference evidence="11" key="1">
    <citation type="submission" date="2020-05" db="EMBL/GenBank/DDBJ databases">
        <title>Complete genome sequence of Pseudomonas sp. Sm006.</title>
        <authorList>
            <person name="Takeuchi K."/>
            <person name="Someya N."/>
        </authorList>
    </citation>
    <scope>NUCLEOTIDE SEQUENCE</scope>
    <source>
        <strain evidence="11">Sm006</strain>
    </source>
</reference>
<evidence type="ECO:0000256" key="9">
    <source>
        <dbReference type="RuleBase" id="RU368030"/>
    </source>
</evidence>
<keyword evidence="8" id="KW-0472">Membrane</keyword>
<dbReference type="Proteomes" id="UP001064896">
    <property type="component" value="Chromosome"/>
</dbReference>
<dbReference type="EMBL" id="AP023081">
    <property type="protein sequence ID" value="BCD85463.1"/>
    <property type="molecule type" value="Genomic_DNA"/>
</dbReference>
<evidence type="ECO:0000256" key="2">
    <source>
        <dbReference type="ARBA" id="ARBA00008358"/>
    </source>
</evidence>
<protein>
    <recommendedName>
        <fullName evidence="9">Type II secretion system protein I</fullName>
        <shortName evidence="9">T2SS minor pseudopilin I</shortName>
    </recommendedName>
</protein>
<dbReference type="PROSITE" id="PS00409">
    <property type="entry name" value="PROKAR_NTER_METHYL"/>
    <property type="match status" value="1"/>
</dbReference>
<sequence length="129" mass="14059">MRRARGFTLLEVLVALAIFATVAASVLTAASRSLIVAGQLEDKTLAGWIADNRVTELQIKQPTPAEGREDKVLEYGGRQWETHSEIEATSDKGLRRVTVWVAPKPERGASAPIKERSVFSLTGFLAVRG</sequence>
<comment type="subcellular location">
    <subcellularLocation>
        <location evidence="1 9">Cell inner membrane</location>
        <topology evidence="1 9">Single-pass membrane protein</topology>
    </subcellularLocation>
</comment>
<dbReference type="EMBL" id="CP158373">
    <property type="protein sequence ID" value="XBY64045.1"/>
    <property type="molecule type" value="Genomic_DNA"/>
</dbReference>
<evidence type="ECO:0000259" key="10">
    <source>
        <dbReference type="Pfam" id="PF02501"/>
    </source>
</evidence>
<keyword evidence="3" id="KW-1003">Cell membrane</keyword>
<keyword evidence="7" id="KW-1133">Transmembrane helix</keyword>
<evidence type="ECO:0000256" key="8">
    <source>
        <dbReference type="ARBA" id="ARBA00023136"/>
    </source>
</evidence>
<evidence type="ECO:0000313" key="12">
    <source>
        <dbReference type="EMBL" id="XBY64045.1"/>
    </source>
</evidence>
<comment type="function">
    <text evidence="9">Component of the type II secretion system required for the energy-dependent secretion of extracellular factors such as proteases and toxins from the periplasm.</text>
</comment>
<dbReference type="RefSeq" id="WP_169708432.1">
    <property type="nucleotide sequence ID" value="NZ_AP023081.1"/>
</dbReference>
<dbReference type="Pfam" id="PF02501">
    <property type="entry name" value="T2SSI"/>
    <property type="match status" value="1"/>
</dbReference>
<accession>A0AAU7Y241</accession>
<dbReference type="Gene3D" id="3.30.1300.30">
    <property type="entry name" value="GSPII I/J protein-like"/>
    <property type="match status" value="1"/>
</dbReference>
<evidence type="ECO:0000256" key="7">
    <source>
        <dbReference type="ARBA" id="ARBA00022989"/>
    </source>
</evidence>
<evidence type="ECO:0000256" key="1">
    <source>
        <dbReference type="ARBA" id="ARBA00004377"/>
    </source>
</evidence>
<dbReference type="GO" id="GO:0015627">
    <property type="term" value="C:type II protein secretion system complex"/>
    <property type="evidence" value="ECO:0007669"/>
    <property type="project" value="UniProtKB-UniRule"/>
</dbReference>
<dbReference type="InterPro" id="IPR003413">
    <property type="entry name" value="T2SS_GspI_C"/>
</dbReference>
<evidence type="ECO:0000256" key="4">
    <source>
        <dbReference type="ARBA" id="ARBA00022481"/>
    </source>
</evidence>
<comment type="PTM">
    <text evidence="9">Cleaved by prepilin peptidase.</text>
</comment>
<dbReference type="InterPro" id="IPR012902">
    <property type="entry name" value="N_methyl_site"/>
</dbReference>
<gene>
    <name evidence="12" type="primary">gspI</name>
    <name evidence="11" type="synonym">xcpV_1</name>
    <name evidence="12" type="ORF">ABS648_29635</name>
    <name evidence="11" type="ORF">PSm6_18700</name>
</gene>
<keyword evidence="6" id="KW-0812">Transmembrane</keyword>
<dbReference type="NCBIfam" id="TIGR01707">
    <property type="entry name" value="gspI"/>
    <property type="match status" value="1"/>
</dbReference>
<dbReference type="NCBIfam" id="TIGR02532">
    <property type="entry name" value="IV_pilin_GFxxxE"/>
    <property type="match status" value="1"/>
</dbReference>
<dbReference type="SUPFAM" id="SSF54523">
    <property type="entry name" value="Pili subunits"/>
    <property type="match status" value="1"/>
</dbReference>
<dbReference type="GO" id="GO:0015628">
    <property type="term" value="P:protein secretion by the type II secretion system"/>
    <property type="evidence" value="ECO:0007669"/>
    <property type="project" value="UniProtKB-UniRule"/>
</dbReference>
<evidence type="ECO:0000313" key="13">
    <source>
        <dbReference type="Proteomes" id="UP001064896"/>
    </source>
</evidence>
<dbReference type="GO" id="GO:0005886">
    <property type="term" value="C:plasma membrane"/>
    <property type="evidence" value="ECO:0007669"/>
    <property type="project" value="UniProtKB-SubCell"/>
</dbReference>
<organism evidence="12">
    <name type="scientific">Pseudomonas solani</name>
    <dbReference type="NCBI Taxonomy" id="2731552"/>
    <lineage>
        <taxon>Bacteria</taxon>
        <taxon>Pseudomonadati</taxon>
        <taxon>Pseudomonadota</taxon>
        <taxon>Gammaproteobacteria</taxon>
        <taxon>Pseudomonadales</taxon>
        <taxon>Pseudomonadaceae</taxon>
        <taxon>Pseudomonas</taxon>
    </lineage>
</organism>
<dbReference type="InterPro" id="IPR045584">
    <property type="entry name" value="Pilin-like"/>
</dbReference>
<keyword evidence="4 9" id="KW-0488">Methylation</keyword>
<name>A0AAU7Y241_9PSED</name>